<comment type="caution">
    <text evidence="2">The sequence shown here is derived from an EMBL/GenBank/DDBJ whole genome shotgun (WGS) entry which is preliminary data.</text>
</comment>
<keyword evidence="1" id="KW-1133">Transmembrane helix</keyword>
<dbReference type="Proteomes" id="UP000664209">
    <property type="component" value="Unassembled WGS sequence"/>
</dbReference>
<accession>A0A939LN62</accession>
<proteinExistence type="predicted"/>
<sequence>MLRMILAYAFAFGMLGLGLGHYAGRLRFLMRHVQIHRYESLSFAWIGGGLLIPLSAPLVLGIEEPWAAGAVAVMFGTLAVLHASTVAVMSVGVLGLFWMPPFLRPAWMKEARRPSLPPPPEAP</sequence>
<evidence type="ECO:0000313" key="3">
    <source>
        <dbReference type="Proteomes" id="UP000664209"/>
    </source>
</evidence>
<gene>
    <name evidence="2" type="ORF">J4G33_06280</name>
</gene>
<keyword evidence="1" id="KW-0472">Membrane</keyword>
<protein>
    <submittedName>
        <fullName evidence="2">Uncharacterized protein</fullName>
    </submittedName>
</protein>
<keyword evidence="1" id="KW-0812">Transmembrane</keyword>
<feature type="transmembrane region" description="Helical" evidence="1">
    <location>
        <begin position="43"/>
        <end position="60"/>
    </location>
</feature>
<reference evidence="2" key="1">
    <citation type="submission" date="2021-03" db="EMBL/GenBank/DDBJ databases">
        <title>Actinotalea soli sp. nov., isolated from soil.</title>
        <authorList>
            <person name="Ping W."/>
            <person name="Zhang J."/>
        </authorList>
    </citation>
    <scope>NUCLEOTIDE SEQUENCE</scope>
    <source>
        <strain evidence="2">BY-33</strain>
    </source>
</reference>
<dbReference type="EMBL" id="JAGEMK010000002">
    <property type="protein sequence ID" value="MBO1751407.1"/>
    <property type="molecule type" value="Genomic_DNA"/>
</dbReference>
<dbReference type="AlphaFoldDB" id="A0A939LN62"/>
<feature type="transmembrane region" description="Helical" evidence="1">
    <location>
        <begin position="66"/>
        <end position="99"/>
    </location>
</feature>
<feature type="transmembrane region" description="Helical" evidence="1">
    <location>
        <begin position="6"/>
        <end position="23"/>
    </location>
</feature>
<evidence type="ECO:0000256" key="1">
    <source>
        <dbReference type="SAM" id="Phobius"/>
    </source>
</evidence>
<dbReference type="RefSeq" id="WP_208055066.1">
    <property type="nucleotide sequence ID" value="NZ_JAGEMK010000002.1"/>
</dbReference>
<evidence type="ECO:0000313" key="2">
    <source>
        <dbReference type="EMBL" id="MBO1751407.1"/>
    </source>
</evidence>
<organism evidence="2 3">
    <name type="scientific">Actinotalea soli</name>
    <dbReference type="NCBI Taxonomy" id="2819234"/>
    <lineage>
        <taxon>Bacteria</taxon>
        <taxon>Bacillati</taxon>
        <taxon>Actinomycetota</taxon>
        <taxon>Actinomycetes</taxon>
        <taxon>Micrococcales</taxon>
        <taxon>Cellulomonadaceae</taxon>
        <taxon>Actinotalea</taxon>
    </lineage>
</organism>
<keyword evidence="3" id="KW-1185">Reference proteome</keyword>
<name>A0A939LN62_9CELL</name>